<dbReference type="InterPro" id="IPR007891">
    <property type="entry name" value="CHASE3"/>
</dbReference>
<sequence>MRKKKRVSIRGNFIIGLLLICVTLIFIGVLKNRLTSQAIETNRLVSHTYKVITETNAMKRTFQNIRINERGYLLTGDRSYMESIGVSTYSFDQRLMKLRILLKENEEQKRRLDLLKITFDTLIDESVQPLLQYRKPILEDSTFLTEQEEILELFEHSEAISKTLEQILDDIEAEEYTLLEMRQSAVERWSAIDQKVTFLGPVLVVIIAFLSGIGAINRLEVYQKQQEKDQRELREARDRFASIIKGSNLGSWEWNLIDNTIKINDMWAEMLGYTKEELEPTTFDTFTRFVHPKDLDRALKLLEDHKLGKSEFYSCDLRMQHKDGHWIWVFDRGQVISRDENGKALLMSGTHADITERVLQAEALEQSEEESRRLFEAMNQGFAYCQILLDEEGNPNDFLILRVNKNFETQTGLIPEFSVGKRITELLPHVEPYWFTHNGEVALTGKSKTFEAFNSDLNRLFRISSFSPSYGYFAMIIDDITGQKQMEKQLYYEKTLFETTLLSVGDGVISTDAEGNVQFMNKVAEKLTGWQADEAKGRPFEEVFKILCGSDRHPCPNPVKQVLETKRQVELDEDTILIARDGDERFINDSTAPILSANQNVTGVVLVFRDSTNQRVKQDEIRMLSVTDPLTTLPNRRYYEQAKEELNEEPYYPLTLVLADVNGLKLTNDAFGHKTGDELLRKVSEIMRKTCRDDDIVSRIGGDEFVLLLPQTDALHAQSIVNRINKALEKEKIRGIQLSVSFGYAVKEKDEESYEDTFKVAEDSMYRNKLKQSMTFKKQVIDTLLSKLFEQEEGAEEHSNLVASLASAFAEVLGYRKEEVKNLRLAGLYHDLGKIAITPSILSKPKEELTRTQVMELQRHTEIGYNILRSVGEYAPFAEAVLHHHEKWDGSGYPQGLKQEEIPESAQILAIANTYADHLPSLGLEKTIAFMQERSNTYFNPALLETFITKVVKAQS</sequence>
<dbReference type="AlphaFoldDB" id="A0A372MK89"/>
<dbReference type="SMART" id="SM00091">
    <property type="entry name" value="PAS"/>
    <property type="match status" value="3"/>
</dbReference>
<keyword evidence="2" id="KW-0812">Transmembrane</keyword>
<feature type="coiled-coil region" evidence="1">
    <location>
        <begin position="98"/>
        <end position="125"/>
    </location>
</feature>
<organism evidence="7 8">
    <name type="scientific">Sphaerochaeta halotolerans</name>
    <dbReference type="NCBI Taxonomy" id="2293840"/>
    <lineage>
        <taxon>Bacteria</taxon>
        <taxon>Pseudomonadati</taxon>
        <taxon>Spirochaetota</taxon>
        <taxon>Spirochaetia</taxon>
        <taxon>Spirochaetales</taxon>
        <taxon>Sphaerochaetaceae</taxon>
        <taxon>Sphaerochaeta</taxon>
    </lineage>
</organism>
<feature type="transmembrane region" description="Helical" evidence="2">
    <location>
        <begin position="12"/>
        <end position="30"/>
    </location>
</feature>
<dbReference type="SUPFAM" id="SSF55785">
    <property type="entry name" value="PYP-like sensor domain (PAS domain)"/>
    <property type="match status" value="3"/>
</dbReference>
<dbReference type="PROSITE" id="PS50112">
    <property type="entry name" value="PAS"/>
    <property type="match status" value="2"/>
</dbReference>
<evidence type="ECO:0000313" key="8">
    <source>
        <dbReference type="Proteomes" id="UP000264002"/>
    </source>
</evidence>
<feature type="domain" description="PAC" evidence="4">
    <location>
        <begin position="571"/>
        <end position="623"/>
    </location>
</feature>
<dbReference type="InterPro" id="IPR029787">
    <property type="entry name" value="Nucleotide_cyclase"/>
</dbReference>
<dbReference type="InterPro" id="IPR052155">
    <property type="entry name" value="Biofilm_reg_signaling"/>
</dbReference>
<dbReference type="PROSITE" id="PS50113">
    <property type="entry name" value="PAC"/>
    <property type="match status" value="2"/>
</dbReference>
<dbReference type="InterPro" id="IPR035965">
    <property type="entry name" value="PAS-like_dom_sf"/>
</dbReference>
<dbReference type="NCBIfam" id="TIGR00254">
    <property type="entry name" value="GGDEF"/>
    <property type="match status" value="1"/>
</dbReference>
<dbReference type="Pfam" id="PF13487">
    <property type="entry name" value="HD_5"/>
    <property type="match status" value="1"/>
</dbReference>
<dbReference type="CDD" id="cd00130">
    <property type="entry name" value="PAS"/>
    <property type="match status" value="2"/>
</dbReference>
<evidence type="ECO:0000259" key="5">
    <source>
        <dbReference type="PROSITE" id="PS50887"/>
    </source>
</evidence>
<dbReference type="RefSeq" id="WP_117329023.1">
    <property type="nucleotide sequence ID" value="NZ_QUWK01000001.1"/>
</dbReference>
<dbReference type="InterPro" id="IPR013655">
    <property type="entry name" value="PAS_fold_3"/>
</dbReference>
<reference evidence="7 8" key="2">
    <citation type="submission" date="2018-09" db="EMBL/GenBank/DDBJ databases">
        <title>Genome of Sphaerochaeta halotolerans strain 4-11.</title>
        <authorList>
            <person name="Nazina T.N."/>
            <person name="Sokolova D.S."/>
        </authorList>
    </citation>
    <scope>NUCLEOTIDE SEQUENCE [LARGE SCALE GENOMIC DNA]</scope>
    <source>
        <strain evidence="7 8">4-11</strain>
    </source>
</reference>
<dbReference type="InterPro" id="IPR037522">
    <property type="entry name" value="HD_GYP_dom"/>
</dbReference>
<dbReference type="SUPFAM" id="SSF109604">
    <property type="entry name" value="HD-domain/PDEase-like"/>
    <property type="match status" value="1"/>
</dbReference>
<dbReference type="EMBL" id="QUWK01000001">
    <property type="protein sequence ID" value="RFU96202.1"/>
    <property type="molecule type" value="Genomic_DNA"/>
</dbReference>
<dbReference type="SMART" id="SM00267">
    <property type="entry name" value="GGDEF"/>
    <property type="match status" value="1"/>
</dbReference>
<accession>A0A372MK89</accession>
<name>A0A372MK89_9SPIR</name>
<feature type="domain" description="HD-GYP" evidence="6">
    <location>
        <begin position="773"/>
        <end position="956"/>
    </location>
</feature>
<dbReference type="InterPro" id="IPR000160">
    <property type="entry name" value="GGDEF_dom"/>
</dbReference>
<dbReference type="InterPro" id="IPR000014">
    <property type="entry name" value="PAS"/>
</dbReference>
<dbReference type="InterPro" id="IPR000700">
    <property type="entry name" value="PAS-assoc_C"/>
</dbReference>
<evidence type="ECO:0000259" key="3">
    <source>
        <dbReference type="PROSITE" id="PS50112"/>
    </source>
</evidence>
<dbReference type="Gene3D" id="3.30.70.270">
    <property type="match status" value="1"/>
</dbReference>
<dbReference type="InterPro" id="IPR043128">
    <property type="entry name" value="Rev_trsase/Diguanyl_cyclase"/>
</dbReference>
<dbReference type="PROSITE" id="PS50887">
    <property type="entry name" value="GGDEF"/>
    <property type="match status" value="1"/>
</dbReference>
<protein>
    <submittedName>
        <fullName evidence="7">PAS domain S-box protein</fullName>
    </submittedName>
</protein>
<dbReference type="PANTHER" id="PTHR44757:SF4">
    <property type="entry name" value="DIGUANYLATE CYCLASE DGCE-RELATED"/>
    <property type="match status" value="1"/>
</dbReference>
<evidence type="ECO:0000259" key="6">
    <source>
        <dbReference type="PROSITE" id="PS51832"/>
    </source>
</evidence>
<dbReference type="InterPro" id="IPR006675">
    <property type="entry name" value="HDIG_dom"/>
</dbReference>
<gene>
    <name evidence="7" type="ORF">DYP60_01130</name>
</gene>
<dbReference type="Gene3D" id="1.10.3210.10">
    <property type="entry name" value="Hypothetical protein af1432"/>
    <property type="match status" value="1"/>
</dbReference>
<dbReference type="Proteomes" id="UP000264002">
    <property type="component" value="Unassembled WGS sequence"/>
</dbReference>
<dbReference type="SUPFAM" id="SSF55073">
    <property type="entry name" value="Nucleotide cyclase"/>
    <property type="match status" value="1"/>
</dbReference>
<dbReference type="NCBIfam" id="TIGR00277">
    <property type="entry name" value="HDIG"/>
    <property type="match status" value="1"/>
</dbReference>
<dbReference type="CDD" id="cd00077">
    <property type="entry name" value="HDc"/>
    <property type="match status" value="1"/>
</dbReference>
<dbReference type="Pfam" id="PF08447">
    <property type="entry name" value="PAS_3"/>
    <property type="match status" value="1"/>
</dbReference>
<keyword evidence="2" id="KW-1133">Transmembrane helix</keyword>
<dbReference type="PANTHER" id="PTHR44757">
    <property type="entry name" value="DIGUANYLATE CYCLASE DGCP"/>
    <property type="match status" value="1"/>
</dbReference>
<dbReference type="InterPro" id="IPR013767">
    <property type="entry name" value="PAS_fold"/>
</dbReference>
<evidence type="ECO:0000313" key="7">
    <source>
        <dbReference type="EMBL" id="RFU96202.1"/>
    </source>
</evidence>
<dbReference type="GO" id="GO:0006355">
    <property type="term" value="P:regulation of DNA-templated transcription"/>
    <property type="evidence" value="ECO:0007669"/>
    <property type="project" value="InterPro"/>
</dbReference>
<comment type="caution">
    <text evidence="7">The sequence shown here is derived from an EMBL/GenBank/DDBJ whole genome shotgun (WGS) entry which is preliminary data.</text>
</comment>
<dbReference type="OrthoDB" id="9779586at2"/>
<keyword evidence="1" id="KW-0175">Coiled coil</keyword>
<keyword evidence="8" id="KW-1185">Reference proteome</keyword>
<feature type="domain" description="PAS" evidence="3">
    <location>
        <begin position="236"/>
        <end position="303"/>
    </location>
</feature>
<dbReference type="SMART" id="SM00086">
    <property type="entry name" value="PAC"/>
    <property type="match status" value="2"/>
</dbReference>
<dbReference type="Pfam" id="PF00989">
    <property type="entry name" value="PAS"/>
    <property type="match status" value="1"/>
</dbReference>
<proteinExistence type="predicted"/>
<evidence type="ECO:0000256" key="1">
    <source>
        <dbReference type="SAM" id="Coils"/>
    </source>
</evidence>
<dbReference type="Pfam" id="PF00990">
    <property type="entry name" value="GGDEF"/>
    <property type="match status" value="1"/>
</dbReference>
<dbReference type="Pfam" id="PF05227">
    <property type="entry name" value="CHASE3"/>
    <property type="match status" value="1"/>
</dbReference>
<dbReference type="PROSITE" id="PS51832">
    <property type="entry name" value="HD_GYP"/>
    <property type="match status" value="1"/>
</dbReference>
<evidence type="ECO:0000259" key="4">
    <source>
        <dbReference type="PROSITE" id="PS50113"/>
    </source>
</evidence>
<feature type="domain" description="PAS" evidence="3">
    <location>
        <begin position="493"/>
        <end position="566"/>
    </location>
</feature>
<dbReference type="InterPro" id="IPR003607">
    <property type="entry name" value="HD/PDEase_dom"/>
</dbReference>
<dbReference type="Gene3D" id="3.30.450.20">
    <property type="entry name" value="PAS domain"/>
    <property type="match status" value="3"/>
</dbReference>
<dbReference type="InterPro" id="IPR001610">
    <property type="entry name" value="PAC"/>
</dbReference>
<feature type="domain" description="PAC" evidence="4">
    <location>
        <begin position="313"/>
        <end position="366"/>
    </location>
</feature>
<keyword evidence="2" id="KW-0472">Membrane</keyword>
<reference evidence="8" key="1">
    <citation type="submission" date="2018-08" db="EMBL/GenBank/DDBJ databases">
        <authorList>
            <person name="Grouzdev D.S."/>
            <person name="Krutkina M.S."/>
        </authorList>
    </citation>
    <scope>NUCLEOTIDE SEQUENCE [LARGE SCALE GENOMIC DNA]</scope>
    <source>
        <strain evidence="8">4-11</strain>
    </source>
</reference>
<dbReference type="CDD" id="cd01949">
    <property type="entry name" value="GGDEF"/>
    <property type="match status" value="1"/>
</dbReference>
<evidence type="ECO:0000256" key="2">
    <source>
        <dbReference type="SAM" id="Phobius"/>
    </source>
</evidence>
<feature type="domain" description="GGDEF" evidence="5">
    <location>
        <begin position="652"/>
        <end position="779"/>
    </location>
</feature>
<dbReference type="NCBIfam" id="TIGR00229">
    <property type="entry name" value="sensory_box"/>
    <property type="match status" value="2"/>
</dbReference>